<dbReference type="CDD" id="cd00568">
    <property type="entry name" value="TPP_enzymes"/>
    <property type="match status" value="1"/>
</dbReference>
<dbReference type="AlphaFoldDB" id="A0A512AQ08"/>
<dbReference type="Pfam" id="PF02775">
    <property type="entry name" value="TPP_enzyme_C"/>
    <property type="match status" value="1"/>
</dbReference>
<keyword evidence="8" id="KW-1185">Reference proteome</keyword>
<dbReference type="EMBL" id="BJYR01000025">
    <property type="protein sequence ID" value="GEO01697.1"/>
    <property type="molecule type" value="Genomic_DNA"/>
</dbReference>
<dbReference type="InterPro" id="IPR012001">
    <property type="entry name" value="Thiamin_PyroP_enz_TPP-bd_dom"/>
</dbReference>
<dbReference type="Gene3D" id="3.40.50.1220">
    <property type="entry name" value="TPP-binding domain"/>
    <property type="match status" value="1"/>
</dbReference>
<keyword evidence="2 3" id="KW-0786">Thiamine pyrophosphate</keyword>
<dbReference type="SUPFAM" id="SSF52467">
    <property type="entry name" value="DHS-like NAD/FAD-binding domain"/>
    <property type="match status" value="1"/>
</dbReference>
<dbReference type="Gene3D" id="3.40.50.970">
    <property type="match status" value="2"/>
</dbReference>
<dbReference type="InterPro" id="IPR011766">
    <property type="entry name" value="TPP_enzyme_TPP-bd"/>
</dbReference>
<dbReference type="RefSeq" id="WP_147161001.1">
    <property type="nucleotide sequence ID" value="NZ_BJYR01000025.1"/>
</dbReference>
<evidence type="ECO:0000256" key="2">
    <source>
        <dbReference type="ARBA" id="ARBA00023052"/>
    </source>
</evidence>
<dbReference type="CDD" id="cd07035">
    <property type="entry name" value="TPP_PYR_POX_like"/>
    <property type="match status" value="1"/>
</dbReference>
<evidence type="ECO:0000259" key="4">
    <source>
        <dbReference type="Pfam" id="PF00205"/>
    </source>
</evidence>
<dbReference type="OrthoDB" id="4494979at2"/>
<sequence>MSTVRLSDYVAQRLHEHGVRHVFMLTGGGAMHLNDAMGRVDGLKYVCCHHEQALAMAAESYSRLSGRLAAVNVTTGPGGINALNGVHGAFTDSIPMFVVSGQVKRETLASRAPVRLRQLGDQEVDIVSMVTPITKFAATVTDPLDIRYLVEKALWLAETGRPGPVWLDIPIDVQAAPIDPTVLHGFDPVREGYGRPFALPAEYGWLRGDALDAAARQVVEAIKAAERPVLLPGTGIRISGQYETFLRVADLLGIPVAPAWNAQDLVAEDHPLYVGRPGTVGDRSGNFAVQNSDCVLVLGCRLNIRQISYNFSSFARAAKKIMVDVDAAELAKPTLSIDMPVHADLRDFLPALERALAGHDVPAAHRTYLDWAMERRRKYHPVLPEYWDTKGVVNPYCFTEALFEQLAENEVIVMADATAAVVTVQAARLKKGQRLYSNSGAASMGYDLPATIGAWYAMPAGSPRIICMAGDGSIMQNLQELQTIVGQNIPAKIFLYNNSGYHSIRQSQQAHFAGFSVGCGPDSGVTFPDFEKIAVAFGFAFRRTSEHDDIRAAIAETLAAPGAAICEIMVDKEQNFSPKLSSRRLDDGTMVTAPLEDLAPFLPRDEFMANMIIPPMN</sequence>
<dbReference type="GO" id="GO:0030976">
    <property type="term" value="F:thiamine pyrophosphate binding"/>
    <property type="evidence" value="ECO:0007669"/>
    <property type="project" value="InterPro"/>
</dbReference>
<comment type="similarity">
    <text evidence="1 3">Belongs to the TPP enzyme family.</text>
</comment>
<dbReference type="InterPro" id="IPR029035">
    <property type="entry name" value="DHS-like_NAD/FAD-binding_dom"/>
</dbReference>
<dbReference type="GO" id="GO:0005948">
    <property type="term" value="C:acetolactate synthase complex"/>
    <property type="evidence" value="ECO:0007669"/>
    <property type="project" value="TreeGrafter"/>
</dbReference>
<dbReference type="Pfam" id="PF02776">
    <property type="entry name" value="TPP_enzyme_N"/>
    <property type="match status" value="1"/>
</dbReference>
<dbReference type="PANTHER" id="PTHR18968">
    <property type="entry name" value="THIAMINE PYROPHOSPHATE ENZYMES"/>
    <property type="match status" value="1"/>
</dbReference>
<dbReference type="PANTHER" id="PTHR18968:SF142">
    <property type="entry name" value="ACETOLACTATE SYNTHASE"/>
    <property type="match status" value="1"/>
</dbReference>
<proteinExistence type="inferred from homology"/>
<evidence type="ECO:0000256" key="1">
    <source>
        <dbReference type="ARBA" id="ARBA00007812"/>
    </source>
</evidence>
<dbReference type="GO" id="GO:0050660">
    <property type="term" value="F:flavin adenine dinucleotide binding"/>
    <property type="evidence" value="ECO:0007669"/>
    <property type="project" value="TreeGrafter"/>
</dbReference>
<evidence type="ECO:0000313" key="7">
    <source>
        <dbReference type="EMBL" id="GEO01697.1"/>
    </source>
</evidence>
<organism evidence="7 8">
    <name type="scientific">Novosphingobium sediminis</name>
    <dbReference type="NCBI Taxonomy" id="707214"/>
    <lineage>
        <taxon>Bacteria</taxon>
        <taxon>Pseudomonadati</taxon>
        <taxon>Pseudomonadota</taxon>
        <taxon>Alphaproteobacteria</taxon>
        <taxon>Sphingomonadales</taxon>
        <taxon>Sphingomonadaceae</taxon>
        <taxon>Novosphingobium</taxon>
    </lineage>
</organism>
<dbReference type="InterPro" id="IPR045229">
    <property type="entry name" value="TPP_enz"/>
</dbReference>
<accession>A0A512AQ08</accession>
<dbReference type="FunFam" id="3.40.50.970:FF:000007">
    <property type="entry name" value="Acetolactate synthase"/>
    <property type="match status" value="1"/>
</dbReference>
<dbReference type="Proteomes" id="UP000321464">
    <property type="component" value="Unassembled WGS sequence"/>
</dbReference>
<evidence type="ECO:0000313" key="8">
    <source>
        <dbReference type="Proteomes" id="UP000321464"/>
    </source>
</evidence>
<dbReference type="InterPro" id="IPR012000">
    <property type="entry name" value="Thiamin_PyroP_enz_cen_dom"/>
</dbReference>
<name>A0A512AQ08_9SPHN</name>
<reference evidence="7 8" key="1">
    <citation type="submission" date="2019-07" db="EMBL/GenBank/DDBJ databases">
        <title>Whole genome shotgun sequence of Novosphingobium sediminis NBRC 106119.</title>
        <authorList>
            <person name="Hosoyama A."/>
            <person name="Uohara A."/>
            <person name="Ohji S."/>
            <person name="Ichikawa N."/>
        </authorList>
    </citation>
    <scope>NUCLEOTIDE SEQUENCE [LARGE SCALE GENOMIC DNA]</scope>
    <source>
        <strain evidence="7 8">NBRC 106119</strain>
    </source>
</reference>
<feature type="domain" description="Thiamine pyrophosphate enzyme N-terminal TPP-binding" evidence="6">
    <location>
        <begin position="5"/>
        <end position="126"/>
    </location>
</feature>
<dbReference type="SUPFAM" id="SSF52518">
    <property type="entry name" value="Thiamin diphosphate-binding fold (THDP-binding)"/>
    <property type="match status" value="2"/>
</dbReference>
<feature type="domain" description="Thiamine pyrophosphate enzyme TPP-binding" evidence="5">
    <location>
        <begin position="422"/>
        <end position="568"/>
    </location>
</feature>
<evidence type="ECO:0000256" key="3">
    <source>
        <dbReference type="RuleBase" id="RU362132"/>
    </source>
</evidence>
<protein>
    <submittedName>
        <fullName evidence="7">Acetolactate synthase</fullName>
    </submittedName>
</protein>
<dbReference type="GO" id="GO:0009097">
    <property type="term" value="P:isoleucine biosynthetic process"/>
    <property type="evidence" value="ECO:0007669"/>
    <property type="project" value="TreeGrafter"/>
</dbReference>
<dbReference type="GO" id="GO:0000287">
    <property type="term" value="F:magnesium ion binding"/>
    <property type="evidence" value="ECO:0007669"/>
    <property type="project" value="InterPro"/>
</dbReference>
<dbReference type="GO" id="GO:0009099">
    <property type="term" value="P:L-valine biosynthetic process"/>
    <property type="evidence" value="ECO:0007669"/>
    <property type="project" value="TreeGrafter"/>
</dbReference>
<dbReference type="Pfam" id="PF00205">
    <property type="entry name" value="TPP_enzyme_M"/>
    <property type="match status" value="1"/>
</dbReference>
<evidence type="ECO:0000259" key="5">
    <source>
        <dbReference type="Pfam" id="PF02775"/>
    </source>
</evidence>
<gene>
    <name evidence="7" type="primary">ilvG</name>
    <name evidence="7" type="ORF">NSE01_35290</name>
</gene>
<dbReference type="GO" id="GO:0003984">
    <property type="term" value="F:acetolactate synthase activity"/>
    <property type="evidence" value="ECO:0007669"/>
    <property type="project" value="TreeGrafter"/>
</dbReference>
<comment type="caution">
    <text evidence="7">The sequence shown here is derived from an EMBL/GenBank/DDBJ whole genome shotgun (WGS) entry which is preliminary data.</text>
</comment>
<dbReference type="InterPro" id="IPR029061">
    <property type="entry name" value="THDP-binding"/>
</dbReference>
<feature type="domain" description="Thiamine pyrophosphate enzyme central" evidence="4">
    <location>
        <begin position="216"/>
        <end position="352"/>
    </location>
</feature>
<evidence type="ECO:0000259" key="6">
    <source>
        <dbReference type="Pfam" id="PF02776"/>
    </source>
</evidence>